<evidence type="ECO:0000256" key="2">
    <source>
        <dbReference type="ARBA" id="ARBA00022679"/>
    </source>
</evidence>
<organism evidence="7 8">
    <name type="scientific">Roseofilum acuticapitatum BLCC-M154</name>
    <dbReference type="NCBI Taxonomy" id="3022444"/>
    <lineage>
        <taxon>Bacteria</taxon>
        <taxon>Bacillati</taxon>
        <taxon>Cyanobacteriota</taxon>
        <taxon>Cyanophyceae</taxon>
        <taxon>Desertifilales</taxon>
        <taxon>Desertifilaceae</taxon>
        <taxon>Roseofilum</taxon>
        <taxon>Roseofilum acuticapitatum</taxon>
    </lineage>
</organism>
<dbReference type="EMBL" id="JAQOSP010000100">
    <property type="protein sequence ID" value="MDJ1170744.1"/>
    <property type="molecule type" value="Genomic_DNA"/>
</dbReference>
<dbReference type="CDD" id="cd01167">
    <property type="entry name" value="bac_FRK"/>
    <property type="match status" value="1"/>
</dbReference>
<dbReference type="InterPro" id="IPR050306">
    <property type="entry name" value="PfkB_Carbo_kinase"/>
</dbReference>
<keyword evidence="3" id="KW-0547">Nucleotide-binding</keyword>
<sequence>MNTAQVLCLGELLCDCLADQAGLPYDQVKSWTPYPGGAPANVACRLVKLGTPSAFIGSVGSDQSGDRLVQFLQEQQVDIQGIQRHPSAPTRQVYVVHSYSGDRYFAGFGDLPTTDFADAYLDGALLPIDLFREAEYLVLGTLELAYPQTQEATHKALEIANQYHLKLVVDVNWRPIFWPDPNLAKPLIYDLLAQVDFVKVSDEEAQVLFETTDPLAIRDRFPDLEGVVVTAGDRPIQYAIGEGEGTLPAFSVPVKDTTGAGDGFVAGLVHQLNRYQISSLQDPQKVKEIVTYAAAVGALTTLEPGAIAAGPTAEQVESFLQEQGISLSYLS</sequence>
<evidence type="ECO:0000256" key="1">
    <source>
        <dbReference type="ARBA" id="ARBA00010688"/>
    </source>
</evidence>
<dbReference type="GO" id="GO:0016301">
    <property type="term" value="F:kinase activity"/>
    <property type="evidence" value="ECO:0007669"/>
    <property type="project" value="UniProtKB-KW"/>
</dbReference>
<dbReference type="Pfam" id="PF00294">
    <property type="entry name" value="PfkB"/>
    <property type="match status" value="1"/>
</dbReference>
<dbReference type="Gene3D" id="3.40.1190.20">
    <property type="match status" value="1"/>
</dbReference>
<keyword evidence="8" id="KW-1185">Reference proteome</keyword>
<dbReference type="InterPro" id="IPR011611">
    <property type="entry name" value="PfkB_dom"/>
</dbReference>
<evidence type="ECO:0000313" key="7">
    <source>
        <dbReference type="EMBL" id="MDJ1170744.1"/>
    </source>
</evidence>
<feature type="domain" description="Carbohydrate kinase PfkB" evidence="6">
    <location>
        <begin position="5"/>
        <end position="311"/>
    </location>
</feature>
<dbReference type="PROSITE" id="PS00583">
    <property type="entry name" value="PFKB_KINASES_1"/>
    <property type="match status" value="1"/>
</dbReference>
<dbReference type="RefSeq" id="WP_283754502.1">
    <property type="nucleotide sequence ID" value="NZ_JAQOSP010000100.1"/>
</dbReference>
<protein>
    <submittedName>
        <fullName evidence="7">Carbohydrate kinase</fullName>
    </submittedName>
</protein>
<dbReference type="Proteomes" id="UP001235303">
    <property type="component" value="Unassembled WGS sequence"/>
</dbReference>
<dbReference type="InterPro" id="IPR002173">
    <property type="entry name" value="Carboh/pur_kinase_PfkB_CS"/>
</dbReference>
<dbReference type="InterPro" id="IPR029056">
    <property type="entry name" value="Ribokinase-like"/>
</dbReference>
<evidence type="ECO:0000256" key="5">
    <source>
        <dbReference type="ARBA" id="ARBA00022840"/>
    </source>
</evidence>
<name>A0ABT7AV05_9CYAN</name>
<comment type="caution">
    <text evidence="7">The sequence shown here is derived from an EMBL/GenBank/DDBJ whole genome shotgun (WGS) entry which is preliminary data.</text>
</comment>
<accession>A0ABT7AV05</accession>
<dbReference type="SUPFAM" id="SSF53613">
    <property type="entry name" value="Ribokinase-like"/>
    <property type="match status" value="1"/>
</dbReference>
<reference evidence="7 8" key="1">
    <citation type="submission" date="2023-01" db="EMBL/GenBank/DDBJ databases">
        <title>Novel diversity within Roseofilum (Cyanobacteria; Desertifilaceae) from marine benthic mats with descriptions of four novel species.</title>
        <authorList>
            <person name="Wang Y."/>
            <person name="Berthold D.E."/>
            <person name="Hu J."/>
            <person name="Lefler F.W."/>
            <person name="Laughinghouse H.D. IV."/>
        </authorList>
    </citation>
    <scope>NUCLEOTIDE SEQUENCE [LARGE SCALE GENOMIC DNA]</scope>
    <source>
        <strain evidence="7 8">BLCC-M154</strain>
    </source>
</reference>
<evidence type="ECO:0000313" key="8">
    <source>
        <dbReference type="Proteomes" id="UP001235303"/>
    </source>
</evidence>
<dbReference type="PANTHER" id="PTHR43085:SF1">
    <property type="entry name" value="PSEUDOURIDINE KINASE-RELATED"/>
    <property type="match status" value="1"/>
</dbReference>
<dbReference type="PANTHER" id="PTHR43085">
    <property type="entry name" value="HEXOKINASE FAMILY MEMBER"/>
    <property type="match status" value="1"/>
</dbReference>
<gene>
    <name evidence="7" type="ORF">PMG71_15030</name>
</gene>
<proteinExistence type="inferred from homology"/>
<keyword evidence="2" id="KW-0808">Transferase</keyword>
<evidence type="ECO:0000256" key="3">
    <source>
        <dbReference type="ARBA" id="ARBA00022741"/>
    </source>
</evidence>
<evidence type="ECO:0000259" key="6">
    <source>
        <dbReference type="Pfam" id="PF00294"/>
    </source>
</evidence>
<keyword evidence="5" id="KW-0067">ATP-binding</keyword>
<comment type="similarity">
    <text evidence="1">Belongs to the carbohydrate kinase PfkB family.</text>
</comment>
<evidence type="ECO:0000256" key="4">
    <source>
        <dbReference type="ARBA" id="ARBA00022777"/>
    </source>
</evidence>
<dbReference type="PROSITE" id="PS00584">
    <property type="entry name" value="PFKB_KINASES_2"/>
    <property type="match status" value="1"/>
</dbReference>
<keyword evidence="4 7" id="KW-0418">Kinase</keyword>